<organism evidence="1 2">
    <name type="scientific">Cadophora malorum</name>
    <dbReference type="NCBI Taxonomy" id="108018"/>
    <lineage>
        <taxon>Eukaryota</taxon>
        <taxon>Fungi</taxon>
        <taxon>Dikarya</taxon>
        <taxon>Ascomycota</taxon>
        <taxon>Pezizomycotina</taxon>
        <taxon>Leotiomycetes</taxon>
        <taxon>Helotiales</taxon>
        <taxon>Ploettnerulaceae</taxon>
        <taxon>Cadophora</taxon>
    </lineage>
</organism>
<keyword evidence="2" id="KW-1185">Reference proteome</keyword>
<dbReference type="GO" id="GO:0051865">
    <property type="term" value="P:protein autoubiquitination"/>
    <property type="evidence" value="ECO:0007669"/>
    <property type="project" value="TreeGrafter"/>
</dbReference>
<dbReference type="InterPro" id="IPR019193">
    <property type="entry name" value="UBQ-conj_enz_E2-bd_prot"/>
</dbReference>
<sequence length="434" mass="46481">MSPKTQPLIYAELLSNIRQISVIVALDAPCGPGTKAELSADGRQFMLHRDGDTSTLDLPGQAVLVQLQKPVPGNKELSWRIPIAGQATRASIEDAQRNEAPWSAKELSEDAEFACRNCAAIILRKGTIKVWKDLPSENWAEMMEFWHCHKPDVPAEEANGSNGHGHVHHDQTAASKGYGASSKFIASKSTGLVDLTTFLLTSNDCTNTEITKPATEKPASVLCRACHRNIGRDDPQADGIRLFKWSLTLLSSRSPSFNNPSLASLLSSQCLASSHATAVSKFVLSPSDVLSGTSSTPYSPSCAKSSSSSCNVSSERTAGATSLIGPSTLSVSTPGPMLVWVLNSALHFRSGTSLSSSWPVTSSNVAMKVFWKSISTDDARSLLDGGSAEELILPDEIVVEIGGILRDSAVCLPPSARKFKEWDVGLLERYQPSS</sequence>
<accession>A0A8H7W5J3</accession>
<dbReference type="GO" id="GO:0000209">
    <property type="term" value="P:protein polyubiquitination"/>
    <property type="evidence" value="ECO:0007669"/>
    <property type="project" value="TreeGrafter"/>
</dbReference>
<dbReference type="Proteomes" id="UP000664132">
    <property type="component" value="Unassembled WGS sequence"/>
</dbReference>
<protein>
    <recommendedName>
        <fullName evidence="3">Ubiquitin-conjugating enzyme E2-binding protein</fullName>
    </recommendedName>
</protein>
<reference evidence="1" key="1">
    <citation type="submission" date="2021-02" db="EMBL/GenBank/DDBJ databases">
        <title>Genome sequence Cadophora malorum strain M34.</title>
        <authorList>
            <person name="Stefanovic E."/>
            <person name="Vu D."/>
            <person name="Scully C."/>
            <person name="Dijksterhuis J."/>
            <person name="Roader J."/>
            <person name="Houbraken J."/>
        </authorList>
    </citation>
    <scope>NUCLEOTIDE SEQUENCE</scope>
    <source>
        <strain evidence="1">M34</strain>
    </source>
</reference>
<dbReference type="Pfam" id="PF09814">
    <property type="entry name" value="HECT_2"/>
    <property type="match status" value="1"/>
</dbReference>
<dbReference type="GO" id="GO:0005634">
    <property type="term" value="C:nucleus"/>
    <property type="evidence" value="ECO:0007669"/>
    <property type="project" value="TreeGrafter"/>
</dbReference>
<dbReference type="EMBL" id="JAFJYH010000196">
    <property type="protein sequence ID" value="KAG4416127.1"/>
    <property type="molecule type" value="Genomic_DNA"/>
</dbReference>
<dbReference type="PANTHER" id="PTHR31531:SF2">
    <property type="entry name" value="E3 UBIQUITIN-PROTEIN LIGASE E3D"/>
    <property type="match status" value="1"/>
</dbReference>
<evidence type="ECO:0000313" key="2">
    <source>
        <dbReference type="Proteomes" id="UP000664132"/>
    </source>
</evidence>
<dbReference type="GO" id="GO:0006513">
    <property type="term" value="P:protein monoubiquitination"/>
    <property type="evidence" value="ECO:0007669"/>
    <property type="project" value="TreeGrafter"/>
</dbReference>
<dbReference type="GO" id="GO:0043161">
    <property type="term" value="P:proteasome-mediated ubiquitin-dependent protein catabolic process"/>
    <property type="evidence" value="ECO:0007669"/>
    <property type="project" value="TreeGrafter"/>
</dbReference>
<comment type="caution">
    <text evidence="1">The sequence shown here is derived from an EMBL/GenBank/DDBJ whole genome shotgun (WGS) entry which is preliminary data.</text>
</comment>
<dbReference type="GO" id="GO:0030332">
    <property type="term" value="F:cyclin binding"/>
    <property type="evidence" value="ECO:0007669"/>
    <property type="project" value="TreeGrafter"/>
</dbReference>
<gene>
    <name evidence="1" type="ORF">IFR04_010709</name>
</gene>
<dbReference type="GO" id="GO:0031624">
    <property type="term" value="F:ubiquitin conjugating enzyme binding"/>
    <property type="evidence" value="ECO:0007669"/>
    <property type="project" value="TreeGrafter"/>
</dbReference>
<name>A0A8H7W5J3_9HELO</name>
<dbReference type="OrthoDB" id="66510at2759"/>
<dbReference type="GO" id="GO:0005829">
    <property type="term" value="C:cytosol"/>
    <property type="evidence" value="ECO:0007669"/>
    <property type="project" value="TreeGrafter"/>
</dbReference>
<evidence type="ECO:0008006" key="3">
    <source>
        <dbReference type="Google" id="ProtNLM"/>
    </source>
</evidence>
<evidence type="ECO:0000313" key="1">
    <source>
        <dbReference type="EMBL" id="KAG4416127.1"/>
    </source>
</evidence>
<dbReference type="GO" id="GO:0000151">
    <property type="term" value="C:ubiquitin ligase complex"/>
    <property type="evidence" value="ECO:0007669"/>
    <property type="project" value="TreeGrafter"/>
</dbReference>
<dbReference type="AlphaFoldDB" id="A0A8H7W5J3"/>
<dbReference type="PANTHER" id="PTHR31531">
    <property type="entry name" value="E3 UBIQUITIN-PROTEIN LIGASE E3D FAMILY MEMBER"/>
    <property type="match status" value="1"/>
</dbReference>
<proteinExistence type="predicted"/>
<dbReference type="GO" id="GO:0061630">
    <property type="term" value="F:ubiquitin protein ligase activity"/>
    <property type="evidence" value="ECO:0007669"/>
    <property type="project" value="TreeGrafter"/>
</dbReference>